<sequence length="638" mass="72323">MTIMERFRTLILAAKQGLALKGAWPGIAWMRIDHITIDTSNLKKTIRTAKCRVRKKRYYVLILAPLALVGLLFLWPLLARIGWSSEQSWYELGWFGIAPVRYYKSLKLPVARIELLQQDSRCTQQNIFLAPRGPHVENPGGMILDADGELVWRQPTLGGDTQDMRPQQYMGRTVVTLWSGRVYSGRKMGAWYMFDEDYNLVHEVMPDSPYLHGDMHDFGITKDDTAIITLYHPIQADLTPVGGPADGWLLENVFQEINIETREVLFEWNATHHFALEDTFKEISGCNNNQYFAYGGCGYDRDTAFDFYHLNSVEKDDKGNYLISGRNLHTLSYVDGKTGDVIWNLGGLFNDFEDRSGGKATDFTWQHDARWHYDGTSISLFDNANHHYSDPNVQSRGLVLDLDVDSRTVELRQSYYHPHEMRSLSQGDVQLVEETGNVLVGWGHTPGFTEFSANGDVLCDARFGATAFSSFGAITSYRVFRGDWAGRPHQPIDAVIEGLDMFVSWNGDTEVDRWQAEAAELEDGPYKAVAQVFRSGFETEIRLQPNDEHRFFRATGIHKNGTVLGTSKPFEHTVLEPWISPLAISVLVFIAFNAALVLSGSALVVRFVRWKRSRQVSKQGYEALPGVEEGDEHVLEDL</sequence>
<keyword evidence="2" id="KW-1185">Reference proteome</keyword>
<dbReference type="Proteomes" id="UP001163324">
    <property type="component" value="Chromosome 9"/>
</dbReference>
<evidence type="ECO:0000313" key="1">
    <source>
        <dbReference type="EMBL" id="KAI9896758.1"/>
    </source>
</evidence>
<protein>
    <submittedName>
        <fullName evidence="1">Uncharacterized protein</fullName>
    </submittedName>
</protein>
<gene>
    <name evidence="1" type="ORF">N3K66_008930</name>
</gene>
<accession>A0ACC0URM7</accession>
<comment type="caution">
    <text evidence="1">The sequence shown here is derived from an EMBL/GenBank/DDBJ whole genome shotgun (WGS) entry which is preliminary data.</text>
</comment>
<name>A0ACC0URM7_9HYPO</name>
<reference evidence="1" key="1">
    <citation type="submission" date="2022-10" db="EMBL/GenBank/DDBJ databases">
        <title>Complete Genome of Trichothecium roseum strain YXFP-22015, a Plant Pathogen Isolated from Citrus.</title>
        <authorList>
            <person name="Wang Y."/>
            <person name="Zhu L."/>
        </authorList>
    </citation>
    <scope>NUCLEOTIDE SEQUENCE</scope>
    <source>
        <strain evidence="1">YXFP-22015</strain>
    </source>
</reference>
<evidence type="ECO:0000313" key="2">
    <source>
        <dbReference type="Proteomes" id="UP001163324"/>
    </source>
</evidence>
<dbReference type="EMBL" id="CM047948">
    <property type="protein sequence ID" value="KAI9896758.1"/>
    <property type="molecule type" value="Genomic_DNA"/>
</dbReference>
<proteinExistence type="predicted"/>
<organism evidence="1 2">
    <name type="scientific">Trichothecium roseum</name>
    <dbReference type="NCBI Taxonomy" id="47278"/>
    <lineage>
        <taxon>Eukaryota</taxon>
        <taxon>Fungi</taxon>
        <taxon>Dikarya</taxon>
        <taxon>Ascomycota</taxon>
        <taxon>Pezizomycotina</taxon>
        <taxon>Sordariomycetes</taxon>
        <taxon>Hypocreomycetidae</taxon>
        <taxon>Hypocreales</taxon>
        <taxon>Hypocreales incertae sedis</taxon>
        <taxon>Trichothecium</taxon>
    </lineage>
</organism>